<feature type="compositionally biased region" description="Low complexity" evidence="1">
    <location>
        <begin position="94"/>
        <end position="109"/>
    </location>
</feature>
<reference evidence="2 3" key="1">
    <citation type="journal article" date="2019" name="Sci. Rep.">
        <title>Nanopore sequencing improves the draft genome of the human pathogenic amoeba Naegleria fowleri.</title>
        <authorList>
            <person name="Liechti N."/>
            <person name="Schurch N."/>
            <person name="Bruggmann R."/>
            <person name="Wittwer M."/>
        </authorList>
    </citation>
    <scope>NUCLEOTIDE SEQUENCE [LARGE SCALE GENOMIC DNA]</scope>
    <source>
        <strain evidence="2 3">ATCC 30894</strain>
    </source>
</reference>
<feature type="compositionally biased region" description="Low complexity" evidence="1">
    <location>
        <begin position="151"/>
        <end position="187"/>
    </location>
</feature>
<sequence length="226" mass="25275">MPSTLDEDNSIIHCDQLLKEYLVWRGFNRTLTNFEMDRKMDKNKAFQTEKIVEQLFQYIRNYEIHAFMEYWGYLEKQFFSKLYESSGFYNKPLSSPGHSNLSSSSSTNNFGGGERQMYDNSGDSSNTSNNVNANSSSTSSVSNTLLDTQQSSNGANDSLSPSSSALPTSTNSNNNNSNNSMHISNSSPIGSLLGRHASSSTSSYYETIRKLEQSLKKVLRGPLRTE</sequence>
<name>A0A6A5C5P1_NAEFO</name>
<dbReference type="AlphaFoldDB" id="A0A6A5C5P1"/>
<proteinExistence type="predicted"/>
<dbReference type="OrthoDB" id="193023at2759"/>
<accession>A0A6A5C5P1</accession>
<feature type="compositionally biased region" description="Low complexity" evidence="1">
    <location>
        <begin position="120"/>
        <end position="144"/>
    </location>
</feature>
<protein>
    <recommendedName>
        <fullName evidence="4">LisH domain-containing protein</fullName>
    </recommendedName>
</protein>
<dbReference type="Proteomes" id="UP000444721">
    <property type="component" value="Unassembled WGS sequence"/>
</dbReference>
<dbReference type="GeneID" id="68107714"/>
<dbReference type="GO" id="GO:0031901">
    <property type="term" value="C:early endosome membrane"/>
    <property type="evidence" value="ECO:0007669"/>
    <property type="project" value="TreeGrafter"/>
</dbReference>
<dbReference type="RefSeq" id="XP_044569310.1">
    <property type="nucleotide sequence ID" value="XM_044708431.1"/>
</dbReference>
<dbReference type="PANTHER" id="PTHR13083:SF3">
    <property type="entry name" value="WD REPEAT-CONTAINING PROTEIN 91"/>
    <property type="match status" value="1"/>
</dbReference>
<keyword evidence="3" id="KW-1185">Reference proteome</keyword>
<dbReference type="VEuPathDB" id="AmoebaDB:NfTy_001610"/>
<dbReference type="GO" id="GO:0051898">
    <property type="term" value="P:negative regulation of phosphatidylinositol 3-kinase/protein kinase B signal transduction"/>
    <property type="evidence" value="ECO:0007669"/>
    <property type="project" value="InterPro"/>
</dbReference>
<dbReference type="PANTHER" id="PTHR13083">
    <property type="entry name" value="WD REPEAT-CONTAINING PROTEIN 91"/>
    <property type="match status" value="1"/>
</dbReference>
<evidence type="ECO:0000313" key="2">
    <source>
        <dbReference type="EMBL" id="KAF0984597.1"/>
    </source>
</evidence>
<comment type="caution">
    <text evidence="2">The sequence shown here is derived from an EMBL/GenBank/DDBJ whole genome shotgun (WGS) entry which is preliminary data.</text>
</comment>
<gene>
    <name evidence="2" type="ORF">FDP41_000496</name>
</gene>
<dbReference type="VEuPathDB" id="AmoebaDB:NF0060010"/>
<feature type="region of interest" description="Disordered" evidence="1">
    <location>
        <begin position="94"/>
        <end position="197"/>
    </location>
</feature>
<evidence type="ECO:0000256" key="1">
    <source>
        <dbReference type="SAM" id="MobiDB-lite"/>
    </source>
</evidence>
<dbReference type="EMBL" id="VFQX01000002">
    <property type="protein sequence ID" value="KAF0984597.1"/>
    <property type="molecule type" value="Genomic_DNA"/>
</dbReference>
<dbReference type="GO" id="GO:0045022">
    <property type="term" value="P:early endosome to late endosome transport"/>
    <property type="evidence" value="ECO:0007669"/>
    <property type="project" value="InterPro"/>
</dbReference>
<dbReference type="VEuPathDB" id="AmoebaDB:FDP41_000496"/>
<evidence type="ECO:0008006" key="4">
    <source>
        <dbReference type="Google" id="ProtNLM"/>
    </source>
</evidence>
<organism evidence="2 3">
    <name type="scientific">Naegleria fowleri</name>
    <name type="common">Brain eating amoeba</name>
    <dbReference type="NCBI Taxonomy" id="5763"/>
    <lineage>
        <taxon>Eukaryota</taxon>
        <taxon>Discoba</taxon>
        <taxon>Heterolobosea</taxon>
        <taxon>Tetramitia</taxon>
        <taxon>Eutetramitia</taxon>
        <taxon>Vahlkampfiidae</taxon>
        <taxon>Naegleria</taxon>
    </lineage>
</organism>
<dbReference type="GO" id="GO:0031902">
    <property type="term" value="C:late endosome membrane"/>
    <property type="evidence" value="ECO:0007669"/>
    <property type="project" value="TreeGrafter"/>
</dbReference>
<evidence type="ECO:0000313" key="3">
    <source>
        <dbReference type="Proteomes" id="UP000444721"/>
    </source>
</evidence>
<dbReference type="InterPro" id="IPR039724">
    <property type="entry name" value="WDR91"/>
</dbReference>
<dbReference type="GO" id="GO:0141039">
    <property type="term" value="F:phosphatidylinositol 3-kinase inhibitor activity"/>
    <property type="evidence" value="ECO:0007669"/>
    <property type="project" value="InterPro"/>
</dbReference>